<evidence type="ECO:0000256" key="4">
    <source>
        <dbReference type="ARBA" id="ARBA00022989"/>
    </source>
</evidence>
<reference evidence="12" key="1">
    <citation type="submission" date="2017-04" db="EMBL/GenBank/DDBJ databases">
        <authorList>
            <person name="Varghese N."/>
            <person name="Submissions S."/>
        </authorList>
    </citation>
    <scope>NUCLEOTIDE SEQUENCE [LARGE SCALE GENOMIC DNA]</scope>
    <source>
        <strain evidence="12">DSM 22618</strain>
    </source>
</reference>
<dbReference type="GO" id="GO:0006935">
    <property type="term" value="P:chemotaxis"/>
    <property type="evidence" value="ECO:0007669"/>
    <property type="project" value="InterPro"/>
</dbReference>
<dbReference type="Pfam" id="PF17200">
    <property type="entry name" value="sCache_2"/>
    <property type="match status" value="1"/>
</dbReference>
<protein>
    <submittedName>
        <fullName evidence="11">Methyl-accepting chemotaxis sensory transducer with Cache sensor</fullName>
    </submittedName>
</protein>
<dbReference type="FunFam" id="1.10.287.950:FF:000001">
    <property type="entry name" value="Methyl-accepting chemotaxis sensory transducer"/>
    <property type="match status" value="1"/>
</dbReference>
<dbReference type="InterPro" id="IPR004090">
    <property type="entry name" value="Chemotax_Me-accpt_rcpt"/>
</dbReference>
<dbReference type="RefSeq" id="WP_143477812.1">
    <property type="nucleotide sequence ID" value="NZ_FXAG01000011.1"/>
</dbReference>
<comment type="subcellular location">
    <subcellularLocation>
        <location evidence="1">Cell membrane</location>
        <topology evidence="1">Multi-pass membrane protein</topology>
    </subcellularLocation>
</comment>
<evidence type="ECO:0000259" key="10">
    <source>
        <dbReference type="PROSITE" id="PS50111"/>
    </source>
</evidence>
<evidence type="ECO:0000256" key="9">
    <source>
        <dbReference type="SAM" id="Phobius"/>
    </source>
</evidence>
<feature type="transmembrane region" description="Helical" evidence="9">
    <location>
        <begin position="179"/>
        <end position="199"/>
    </location>
</feature>
<gene>
    <name evidence="11" type="ORF">SAMN02745746_02217</name>
</gene>
<evidence type="ECO:0000256" key="3">
    <source>
        <dbReference type="ARBA" id="ARBA00022692"/>
    </source>
</evidence>
<dbReference type="Proteomes" id="UP000192920">
    <property type="component" value="Unassembled WGS sequence"/>
</dbReference>
<evidence type="ECO:0000313" key="12">
    <source>
        <dbReference type="Proteomes" id="UP000192920"/>
    </source>
</evidence>
<evidence type="ECO:0000256" key="2">
    <source>
        <dbReference type="ARBA" id="ARBA00022475"/>
    </source>
</evidence>
<sequence>MKLSSRLVLIVLTSVLGLTAMASIALFNLHSAMLDGRRAEIGAVIKLAAKQIALYQEQERGGKLTRDQAQAHAIEAISGLRDGDLYVFIKKGNFTVYYPDKRRMGKVTNERLPDGRTLGQAYEEALSRGDFGFADIATKRIGSDAVVPKINGVVRIPDWGWTIGTGLFVDDIESAYWHLAWQFLLIGLIVLAAMLATVVGMSRAIYRRLGGDPEHATRVALAIADGDLSVSLDQRAAGDSLLGAMARMQNRLRQVIEDIQRGAQTLTQAANGMSSQMGRISLSSEQSSQATGALAAAIEQMAVSIDQIVGRARETETHSSQARLLASLGEELVGLTSQEIAQVAGRVVQAEQQIGGLAARSQEIEDIAAVIKDIADQTNLLALNAAIEAARAGEQGRGFAVVADEVRQLAERTTAATAQIASMVRAIQTDTDAVVDSMGTVNRQISSGVKKAAEAAHILQEISQGVVIALGKVREVSAATAEQSQASNNMANNVERIAMMVEESSATVSAANGNIRSLEQLASQLQVAAAHFHL</sequence>
<dbReference type="SMART" id="SM01049">
    <property type="entry name" value="Cache_2"/>
    <property type="match status" value="1"/>
</dbReference>
<dbReference type="PANTHER" id="PTHR32089:SF119">
    <property type="entry name" value="METHYL-ACCEPTING CHEMOTAXIS PROTEIN CTPL"/>
    <property type="match status" value="1"/>
</dbReference>
<dbReference type="SUPFAM" id="SSF58104">
    <property type="entry name" value="Methyl-accepting chemotaxis protein (MCP) signaling domain"/>
    <property type="match status" value="1"/>
</dbReference>
<keyword evidence="3 9" id="KW-0812">Transmembrane</keyword>
<dbReference type="CDD" id="cd11386">
    <property type="entry name" value="MCP_signal"/>
    <property type="match status" value="1"/>
</dbReference>
<keyword evidence="5 9" id="KW-0472">Membrane</keyword>
<dbReference type="EMBL" id="FXAG01000011">
    <property type="protein sequence ID" value="SMF26464.1"/>
    <property type="molecule type" value="Genomic_DNA"/>
</dbReference>
<keyword evidence="12" id="KW-1185">Reference proteome</keyword>
<dbReference type="PROSITE" id="PS50111">
    <property type="entry name" value="CHEMOTAXIS_TRANSDUC_2"/>
    <property type="match status" value="1"/>
</dbReference>
<dbReference type="Pfam" id="PF00015">
    <property type="entry name" value="MCPsignal"/>
    <property type="match status" value="1"/>
</dbReference>
<dbReference type="InterPro" id="IPR004089">
    <property type="entry name" value="MCPsignal_dom"/>
</dbReference>
<evidence type="ECO:0000256" key="5">
    <source>
        <dbReference type="ARBA" id="ARBA00023136"/>
    </source>
</evidence>
<dbReference type="GO" id="GO:0005886">
    <property type="term" value="C:plasma membrane"/>
    <property type="evidence" value="ECO:0007669"/>
    <property type="project" value="UniProtKB-SubCell"/>
</dbReference>
<feature type="domain" description="Methyl-accepting transducer" evidence="10">
    <location>
        <begin position="262"/>
        <end position="498"/>
    </location>
</feature>
<dbReference type="GO" id="GO:0004888">
    <property type="term" value="F:transmembrane signaling receptor activity"/>
    <property type="evidence" value="ECO:0007669"/>
    <property type="project" value="InterPro"/>
</dbReference>
<dbReference type="AlphaFoldDB" id="A0A1Y6BXL9"/>
<keyword evidence="6 8" id="KW-0807">Transducer</keyword>
<accession>A0A1Y6BXL9</accession>
<dbReference type="SMART" id="SM00283">
    <property type="entry name" value="MA"/>
    <property type="match status" value="1"/>
</dbReference>
<evidence type="ECO:0000256" key="1">
    <source>
        <dbReference type="ARBA" id="ARBA00004651"/>
    </source>
</evidence>
<comment type="similarity">
    <text evidence="7">Belongs to the methyl-accepting chemotaxis (MCP) protein family.</text>
</comment>
<keyword evidence="2" id="KW-1003">Cell membrane</keyword>
<evidence type="ECO:0000256" key="8">
    <source>
        <dbReference type="PROSITE-ProRule" id="PRU00284"/>
    </source>
</evidence>
<dbReference type="GO" id="GO:0007165">
    <property type="term" value="P:signal transduction"/>
    <property type="evidence" value="ECO:0007669"/>
    <property type="project" value="UniProtKB-KW"/>
</dbReference>
<dbReference type="PANTHER" id="PTHR32089">
    <property type="entry name" value="METHYL-ACCEPTING CHEMOTAXIS PROTEIN MCPB"/>
    <property type="match status" value="1"/>
</dbReference>
<dbReference type="STRING" id="1123014.SAMN02745746_02217"/>
<evidence type="ECO:0000256" key="6">
    <source>
        <dbReference type="ARBA" id="ARBA00023224"/>
    </source>
</evidence>
<dbReference type="Gene3D" id="1.10.287.950">
    <property type="entry name" value="Methyl-accepting chemotaxis protein"/>
    <property type="match status" value="1"/>
</dbReference>
<name>A0A1Y6BXL9_9NEIS</name>
<organism evidence="11 12">
    <name type="scientific">Pseudogulbenkiania subflava DSM 22618</name>
    <dbReference type="NCBI Taxonomy" id="1123014"/>
    <lineage>
        <taxon>Bacteria</taxon>
        <taxon>Pseudomonadati</taxon>
        <taxon>Pseudomonadota</taxon>
        <taxon>Betaproteobacteria</taxon>
        <taxon>Neisseriales</taxon>
        <taxon>Chromobacteriaceae</taxon>
        <taxon>Pseudogulbenkiania</taxon>
    </lineage>
</organism>
<dbReference type="Gene3D" id="3.30.450.20">
    <property type="entry name" value="PAS domain"/>
    <property type="match status" value="1"/>
</dbReference>
<dbReference type="PRINTS" id="PR00260">
    <property type="entry name" value="CHEMTRNSDUCR"/>
</dbReference>
<evidence type="ECO:0000313" key="11">
    <source>
        <dbReference type="EMBL" id="SMF26464.1"/>
    </source>
</evidence>
<keyword evidence="4 9" id="KW-1133">Transmembrane helix</keyword>
<dbReference type="InterPro" id="IPR033480">
    <property type="entry name" value="sCache_2"/>
</dbReference>
<evidence type="ECO:0000256" key="7">
    <source>
        <dbReference type="ARBA" id="ARBA00029447"/>
    </source>
</evidence>
<proteinExistence type="inferred from homology"/>